<keyword evidence="1" id="KW-0812">Transmembrane</keyword>
<evidence type="ECO:0000256" key="1">
    <source>
        <dbReference type="SAM" id="Phobius"/>
    </source>
</evidence>
<keyword evidence="1" id="KW-1133">Transmembrane helix</keyword>
<reference evidence="2" key="1">
    <citation type="journal article" date="2020" name="Ecol. Evol.">
        <title>Genome structure and content of the rice root-knot nematode (Meloidogyne graminicola).</title>
        <authorList>
            <person name="Phan N.T."/>
            <person name="Danchin E.G.J."/>
            <person name="Klopp C."/>
            <person name="Perfus-Barbeoch L."/>
            <person name="Kozlowski D.K."/>
            <person name="Koutsovoulos G.D."/>
            <person name="Lopez-Roques C."/>
            <person name="Bouchez O."/>
            <person name="Zahm M."/>
            <person name="Besnard G."/>
            <person name="Bellafiore S."/>
        </authorList>
    </citation>
    <scope>NUCLEOTIDE SEQUENCE</scope>
    <source>
        <strain evidence="2">VN-18</strain>
    </source>
</reference>
<proteinExistence type="predicted"/>
<sequence>MPGAGAVPELNFKNARSRSHKTLREKKYFFLFYVVSNSIVGNYNTCSLITLMPLLLFKLNIFSNQLIQIKILNLNKDISALTVIVFFLLLDRCCCVNI</sequence>
<evidence type="ECO:0000313" key="2">
    <source>
        <dbReference type="EMBL" id="KAF7639796.1"/>
    </source>
</evidence>
<feature type="transmembrane region" description="Helical" evidence="1">
    <location>
        <begin position="30"/>
        <end position="57"/>
    </location>
</feature>
<comment type="caution">
    <text evidence="2">The sequence shown here is derived from an EMBL/GenBank/DDBJ whole genome shotgun (WGS) entry which is preliminary data.</text>
</comment>
<protein>
    <submittedName>
        <fullName evidence="2">Uncharacterized protein</fullName>
    </submittedName>
</protein>
<accession>A0A8T0A396</accession>
<dbReference type="AlphaFoldDB" id="A0A8T0A396"/>
<dbReference type="Proteomes" id="UP000605970">
    <property type="component" value="Unassembled WGS sequence"/>
</dbReference>
<dbReference type="EMBL" id="JABEBT010000003">
    <property type="protein sequence ID" value="KAF7639796.1"/>
    <property type="molecule type" value="Genomic_DNA"/>
</dbReference>
<organism evidence="2 3">
    <name type="scientific">Meloidogyne graminicola</name>
    <dbReference type="NCBI Taxonomy" id="189291"/>
    <lineage>
        <taxon>Eukaryota</taxon>
        <taxon>Metazoa</taxon>
        <taxon>Ecdysozoa</taxon>
        <taxon>Nematoda</taxon>
        <taxon>Chromadorea</taxon>
        <taxon>Rhabditida</taxon>
        <taxon>Tylenchina</taxon>
        <taxon>Tylenchomorpha</taxon>
        <taxon>Tylenchoidea</taxon>
        <taxon>Meloidogynidae</taxon>
        <taxon>Meloidogyninae</taxon>
        <taxon>Meloidogyne</taxon>
    </lineage>
</organism>
<evidence type="ECO:0000313" key="3">
    <source>
        <dbReference type="Proteomes" id="UP000605970"/>
    </source>
</evidence>
<gene>
    <name evidence="2" type="ORF">Mgra_00000716</name>
</gene>
<feature type="transmembrane region" description="Helical" evidence="1">
    <location>
        <begin position="69"/>
        <end position="90"/>
    </location>
</feature>
<keyword evidence="3" id="KW-1185">Reference proteome</keyword>
<keyword evidence="1" id="KW-0472">Membrane</keyword>
<name>A0A8T0A396_9BILA</name>